<dbReference type="InterPro" id="IPR000073">
    <property type="entry name" value="AB_hydrolase_1"/>
</dbReference>
<proteinExistence type="predicted"/>
<name>A0A1A3GLS1_MYCMU</name>
<gene>
    <name evidence="3" type="ORF">A5630_05805</name>
</gene>
<reference evidence="3 4" key="1">
    <citation type="submission" date="2016-06" db="EMBL/GenBank/DDBJ databases">
        <authorList>
            <person name="Kjaerup R.B."/>
            <person name="Dalgaard T.S."/>
            <person name="Juul-Madsen H.R."/>
        </authorList>
    </citation>
    <scope>NUCLEOTIDE SEQUENCE [LARGE SCALE GENOMIC DNA]</scope>
    <source>
        <strain evidence="3 4">1127319.6</strain>
    </source>
</reference>
<organism evidence="3 4">
    <name type="scientific">Mycolicibacterium mucogenicum</name>
    <name type="common">Mycobacterium mucogenicum</name>
    <dbReference type="NCBI Taxonomy" id="56689"/>
    <lineage>
        <taxon>Bacteria</taxon>
        <taxon>Bacillati</taxon>
        <taxon>Actinomycetota</taxon>
        <taxon>Actinomycetes</taxon>
        <taxon>Mycobacteriales</taxon>
        <taxon>Mycobacteriaceae</taxon>
        <taxon>Mycolicibacterium</taxon>
    </lineage>
</organism>
<feature type="region of interest" description="Disordered" evidence="1">
    <location>
        <begin position="1"/>
        <end position="21"/>
    </location>
</feature>
<accession>A0A1A3GLS1</accession>
<evidence type="ECO:0000313" key="4">
    <source>
        <dbReference type="Proteomes" id="UP000093898"/>
    </source>
</evidence>
<evidence type="ECO:0000256" key="1">
    <source>
        <dbReference type="SAM" id="MobiDB-lite"/>
    </source>
</evidence>
<dbReference type="EMBL" id="LZLC01000232">
    <property type="protein sequence ID" value="OBJ36987.1"/>
    <property type="molecule type" value="Genomic_DNA"/>
</dbReference>
<dbReference type="RefSeq" id="WP_051634730.1">
    <property type="nucleotide sequence ID" value="NZ_LZLC01000232.1"/>
</dbReference>
<keyword evidence="3" id="KW-0575">Peroxidase</keyword>
<dbReference type="GO" id="GO:0004601">
    <property type="term" value="F:peroxidase activity"/>
    <property type="evidence" value="ECO:0007669"/>
    <property type="project" value="UniProtKB-KW"/>
</dbReference>
<sequence length="318" mass="33833">MTAFTQSQLVKPGRPAALPPGRSMEIKAVDGTRLHAEVFGPEHGQPIVFAHGITCAIGVWGNQIADLATDYRVIAYDHRGHGQSEAPKGRYKYNLDFLAADLDAVLSATLRPGERAVIAGHSMGGIAITSWAQRYPQRVTECADAVALINTTTGDLLKLVQLAQVPNSLAKSRAYAAGRILKTFGGAPLVPGSRKAARQFVAMIAVGRDAEPAVADYVYELFMGTSAAGRSGWVNALVDNLDAHHIGLDNLTVPTLVIGSTKDRLLPIAASRRIARNVPNLWSFVELGGGHCANLERPEQVNQHLRALLAGAAHSSTA</sequence>
<evidence type="ECO:0000259" key="2">
    <source>
        <dbReference type="Pfam" id="PF00561"/>
    </source>
</evidence>
<dbReference type="PANTHER" id="PTHR43798">
    <property type="entry name" value="MONOACYLGLYCEROL LIPASE"/>
    <property type="match status" value="1"/>
</dbReference>
<dbReference type="AlphaFoldDB" id="A0A1A3GLS1"/>
<dbReference type="InterPro" id="IPR029058">
    <property type="entry name" value="AB_hydrolase_fold"/>
</dbReference>
<dbReference type="PRINTS" id="PR00111">
    <property type="entry name" value="ABHYDROLASE"/>
</dbReference>
<protein>
    <submittedName>
        <fullName evidence="3">Haloperoxidase</fullName>
    </submittedName>
</protein>
<keyword evidence="3" id="KW-0560">Oxidoreductase</keyword>
<dbReference type="STRING" id="56689.GCA_001291445_05057"/>
<dbReference type="GO" id="GO:0016020">
    <property type="term" value="C:membrane"/>
    <property type="evidence" value="ECO:0007669"/>
    <property type="project" value="TreeGrafter"/>
</dbReference>
<dbReference type="PANTHER" id="PTHR43798:SF33">
    <property type="entry name" value="HYDROLASE, PUTATIVE (AFU_ORTHOLOGUE AFUA_2G14860)-RELATED"/>
    <property type="match status" value="1"/>
</dbReference>
<dbReference type="InterPro" id="IPR050266">
    <property type="entry name" value="AB_hydrolase_sf"/>
</dbReference>
<dbReference type="SUPFAM" id="SSF53474">
    <property type="entry name" value="alpha/beta-Hydrolases"/>
    <property type="match status" value="1"/>
</dbReference>
<dbReference type="Proteomes" id="UP000093898">
    <property type="component" value="Unassembled WGS sequence"/>
</dbReference>
<feature type="domain" description="AB hydrolase-1" evidence="2">
    <location>
        <begin position="46"/>
        <end position="298"/>
    </location>
</feature>
<dbReference type="Gene3D" id="3.40.50.1820">
    <property type="entry name" value="alpha/beta hydrolase"/>
    <property type="match status" value="1"/>
</dbReference>
<evidence type="ECO:0000313" key="3">
    <source>
        <dbReference type="EMBL" id="OBJ36987.1"/>
    </source>
</evidence>
<dbReference type="Pfam" id="PF00561">
    <property type="entry name" value="Abhydrolase_1"/>
    <property type="match status" value="1"/>
</dbReference>
<comment type="caution">
    <text evidence="3">The sequence shown here is derived from an EMBL/GenBank/DDBJ whole genome shotgun (WGS) entry which is preliminary data.</text>
</comment>